<proteinExistence type="predicted"/>
<accession>A0ABQ9XB67</accession>
<gene>
    <name evidence="2" type="ORF">BLNAU_16474</name>
</gene>
<reference evidence="2 3" key="1">
    <citation type="journal article" date="2022" name="bioRxiv">
        <title>Genomics of Preaxostyla Flagellates Illuminates Evolutionary Transitions and the Path Towards Mitochondrial Loss.</title>
        <authorList>
            <person name="Novak L.V.F."/>
            <person name="Treitli S.C."/>
            <person name="Pyrih J."/>
            <person name="Halakuc P."/>
            <person name="Pipaliya S.V."/>
            <person name="Vacek V."/>
            <person name="Brzon O."/>
            <person name="Soukal P."/>
            <person name="Eme L."/>
            <person name="Dacks J.B."/>
            <person name="Karnkowska A."/>
            <person name="Elias M."/>
            <person name="Hampl V."/>
        </authorList>
    </citation>
    <scope>NUCLEOTIDE SEQUENCE [LARGE SCALE GENOMIC DNA]</scope>
    <source>
        <strain evidence="2">NAU3</strain>
        <tissue evidence="2">Gut</tissue>
    </source>
</reference>
<feature type="chain" id="PRO_5046424024" evidence="1">
    <location>
        <begin position="16"/>
        <end position="1115"/>
    </location>
</feature>
<keyword evidence="1" id="KW-0732">Signal</keyword>
<evidence type="ECO:0000256" key="1">
    <source>
        <dbReference type="SAM" id="SignalP"/>
    </source>
</evidence>
<protein>
    <submittedName>
        <fullName evidence="2">Uncharacterized protein</fullName>
    </submittedName>
</protein>
<organism evidence="2 3">
    <name type="scientific">Blattamonas nauphoetae</name>
    <dbReference type="NCBI Taxonomy" id="2049346"/>
    <lineage>
        <taxon>Eukaryota</taxon>
        <taxon>Metamonada</taxon>
        <taxon>Preaxostyla</taxon>
        <taxon>Oxymonadida</taxon>
        <taxon>Blattamonas</taxon>
    </lineage>
</organism>
<keyword evidence="3" id="KW-1185">Reference proteome</keyword>
<sequence>MINVIIIFQVLTAAGIPASGPISSLSDYWSENQKRLFNNVDSGSKIFHLQQDLVVSSTIQVRSEALTLLGNNTSLLSSRDISSDSDHHIFSQNQDLSSTKHATSEQQCNGRAAASQFMFCVWNSTFSVKGVHVNCNSGRNGICSISGSHVQFSSSTISSNGHSSPLMVRMLDAEGCESSSCISFLGVTHLSKTCSLPPLVGVLPSSTILSSAPNSHVDGRSLDNSPGVSVVGTGLEFGSMSFSAGTGPLFSFGLSEELSLPDIAHSLRVETTLIGSSLVNVTSRKVETRKGLLFGGEVTQRVIGSEIHQSTNHDSGTGMLDVNLGGNVRCVNTSFTECRREGNTDPSFVNKNITSSVIGRQEFNHTSTATLVSYSLCTFKNMAFSAPTSEIGGSAIYLKGSPASLAVKDCFFQSCRVTESYHYGGAICMWGDYFYRPYLRLERSSFSKCKAVGAYDCFGGCVFVDTTQDVVITDSFFENSTAMFEGGVSLLYVSESVFSNCAFVLCSSENRGGAVCVYQSETDSMKHVQFRECSSTKWPDSRDVSFFTHTSAQVADGQVEYCDSTSGNPNVYLMYYILDLSSLVPQIKSPPTITHIDIQFDEDQELATVTVTASKSIGGTMGILLDGLIVPRLIHVVFGATNKPSQTGTAVVLSGPNGILPKAEYTELNNTVSSSLFPTITILGCSCSLKDDTSSLIVVRGWCLEKGDYVMKFKEGQDGEEKELSLTWESAGALHGSTPFYPSDAEGRLEWRTEYEVTDVVKMSGNVGISIPFSRIIKFTTPAEPIRITEANCTLGGEKEKAGVVEFGGVGLSSGLGYTLKVQKEENGVASGAVIDLKGTLSAESESGSFSHTESIFGASSPLLSFGETYLVVGIVVGGEDGVVNQNVRFSVPGEPGRLTKMTASKFTDAEKTEIELSFETRALKASTSYSMLLQSIAGEGETRHEKTLVLTTDTDGVIPAFAVILYPIAEDEAERKGQLEFGTEYEVKQIQKGSTEIHFETATTTFSTPSEPIRIEEANCTLGGEKEKAGVVEFGGVGLSSGKGYTLKVKKVESEGVVSGEEIELTGTLSSTSESGSFSHTESISIFVCIVSFCHRLGRNTLLQNPEIFPKTRH</sequence>
<dbReference type="InterPro" id="IPR011050">
    <property type="entry name" value="Pectin_lyase_fold/virulence"/>
</dbReference>
<feature type="signal peptide" evidence="1">
    <location>
        <begin position="1"/>
        <end position="15"/>
    </location>
</feature>
<name>A0ABQ9XB67_9EUKA</name>
<evidence type="ECO:0000313" key="3">
    <source>
        <dbReference type="Proteomes" id="UP001281761"/>
    </source>
</evidence>
<comment type="caution">
    <text evidence="2">The sequence shown here is derived from an EMBL/GenBank/DDBJ whole genome shotgun (WGS) entry which is preliminary data.</text>
</comment>
<dbReference type="SUPFAM" id="SSF51126">
    <property type="entry name" value="Pectin lyase-like"/>
    <property type="match status" value="1"/>
</dbReference>
<dbReference type="Proteomes" id="UP001281761">
    <property type="component" value="Unassembled WGS sequence"/>
</dbReference>
<evidence type="ECO:0000313" key="2">
    <source>
        <dbReference type="EMBL" id="KAK2948575.1"/>
    </source>
</evidence>
<dbReference type="EMBL" id="JARBJD010000173">
    <property type="protein sequence ID" value="KAK2948575.1"/>
    <property type="molecule type" value="Genomic_DNA"/>
</dbReference>